<sequence length="254" mass="29518">MYNILLFFTILFCTSTITAQPQSTCFEIKHLEFFDIQQTDTIQWPVSEIDQLLSTDFTKDITGIHPKTNFLIPFIVYQLKNYHPSCATQTDTVRFRKLKELYCKIRQQDVSALNSQPIITQLETIRADYDAQVQTDSLLPYMMYTIDDGPFYGTIPTTIPDYKKGSSYTTPFGTLYITKHTEKIFVTVLNTKDQHLWTRMMTVNGNRPLTELEFSGKDIFTSSLGYALRMVAEREALTLFLKADGGFRYYYHSW</sequence>
<feature type="signal peptide" evidence="1">
    <location>
        <begin position="1"/>
        <end position="19"/>
    </location>
</feature>
<gene>
    <name evidence="2" type="ORF">BC659_1315</name>
</gene>
<keyword evidence="1" id="KW-0732">Signal</keyword>
<evidence type="ECO:0000256" key="1">
    <source>
        <dbReference type="SAM" id="SignalP"/>
    </source>
</evidence>
<reference evidence="2 3" key="1">
    <citation type="submission" date="2019-03" db="EMBL/GenBank/DDBJ databases">
        <title>Genomic Encyclopedia of Archaeal and Bacterial Type Strains, Phase II (KMG-II): from individual species to whole genera.</title>
        <authorList>
            <person name="Goeker M."/>
        </authorList>
    </citation>
    <scope>NUCLEOTIDE SEQUENCE [LARGE SCALE GENOMIC DNA]</scope>
    <source>
        <strain evidence="2 3">DSM 28323</strain>
    </source>
</reference>
<name>A0A4R6J1V0_9BACT</name>
<comment type="caution">
    <text evidence="2">The sequence shown here is derived from an EMBL/GenBank/DDBJ whole genome shotgun (WGS) entry which is preliminary data.</text>
</comment>
<feature type="chain" id="PRO_5020412758" evidence="1">
    <location>
        <begin position="20"/>
        <end position="254"/>
    </location>
</feature>
<dbReference type="EMBL" id="SNWP01000010">
    <property type="protein sequence ID" value="TDO29232.1"/>
    <property type="molecule type" value="Genomic_DNA"/>
</dbReference>
<keyword evidence="3" id="KW-1185">Reference proteome</keyword>
<dbReference type="OrthoDB" id="1413631at2"/>
<dbReference type="RefSeq" id="WP_133473834.1">
    <property type="nucleotide sequence ID" value="NZ_SNWP01000010.1"/>
</dbReference>
<evidence type="ECO:0000313" key="2">
    <source>
        <dbReference type="EMBL" id="TDO29232.1"/>
    </source>
</evidence>
<dbReference type="AlphaFoldDB" id="A0A4R6J1V0"/>
<evidence type="ECO:0000313" key="3">
    <source>
        <dbReference type="Proteomes" id="UP000295741"/>
    </source>
</evidence>
<protein>
    <submittedName>
        <fullName evidence="2">Uncharacterized protein</fullName>
    </submittedName>
</protein>
<organism evidence="2 3">
    <name type="scientific">Sediminibacterium goheungense</name>
    <dbReference type="NCBI Taxonomy" id="1086393"/>
    <lineage>
        <taxon>Bacteria</taxon>
        <taxon>Pseudomonadati</taxon>
        <taxon>Bacteroidota</taxon>
        <taxon>Chitinophagia</taxon>
        <taxon>Chitinophagales</taxon>
        <taxon>Chitinophagaceae</taxon>
        <taxon>Sediminibacterium</taxon>
    </lineage>
</organism>
<dbReference type="Proteomes" id="UP000295741">
    <property type="component" value="Unassembled WGS sequence"/>
</dbReference>
<accession>A0A4R6J1V0</accession>
<proteinExistence type="predicted"/>